<dbReference type="InterPro" id="IPR008272">
    <property type="entry name" value="HB-CoA_thioesterase_AS"/>
</dbReference>
<dbReference type="EMBL" id="CP135076">
    <property type="protein sequence ID" value="WNO54611.1"/>
    <property type="molecule type" value="Genomic_DNA"/>
</dbReference>
<evidence type="ECO:0000313" key="4">
    <source>
        <dbReference type="EMBL" id="WNO54611.1"/>
    </source>
</evidence>
<dbReference type="SUPFAM" id="SSF54637">
    <property type="entry name" value="Thioesterase/thiol ester dehydrase-isomerase"/>
    <property type="match status" value="1"/>
</dbReference>
<dbReference type="InterPro" id="IPR029069">
    <property type="entry name" value="HotDog_dom_sf"/>
</dbReference>
<accession>A0ABZ0BD31</accession>
<dbReference type="NCBIfam" id="TIGR00051">
    <property type="entry name" value="YbgC/FadM family acyl-CoA thioesterase"/>
    <property type="match status" value="1"/>
</dbReference>
<evidence type="ECO:0000256" key="2">
    <source>
        <dbReference type="ARBA" id="ARBA00022801"/>
    </source>
</evidence>
<dbReference type="InterPro" id="IPR006683">
    <property type="entry name" value="Thioestr_dom"/>
</dbReference>
<dbReference type="Proteomes" id="UP001302249">
    <property type="component" value="Chromosome"/>
</dbReference>
<dbReference type="PANTHER" id="PTHR31793">
    <property type="entry name" value="4-HYDROXYBENZOYL-COA THIOESTERASE FAMILY MEMBER"/>
    <property type="match status" value="1"/>
</dbReference>
<dbReference type="PANTHER" id="PTHR31793:SF37">
    <property type="entry name" value="ACYL-COA THIOESTER HYDROLASE YBGC"/>
    <property type="match status" value="1"/>
</dbReference>
<protein>
    <submittedName>
        <fullName evidence="4">Tol-pal system-associated acyl-CoA thioesterase</fullName>
    </submittedName>
</protein>
<dbReference type="RefSeq" id="WP_313917294.1">
    <property type="nucleotide sequence ID" value="NZ_CP135076.1"/>
</dbReference>
<gene>
    <name evidence="4" type="primary">ybgC</name>
    <name evidence="4" type="ORF">RPR59_04995</name>
</gene>
<evidence type="ECO:0000256" key="1">
    <source>
        <dbReference type="ARBA" id="ARBA00005953"/>
    </source>
</evidence>
<name>A0ABZ0BD31_9SPHN</name>
<dbReference type="Pfam" id="PF03061">
    <property type="entry name" value="4HBT"/>
    <property type="match status" value="1"/>
</dbReference>
<sequence>MTDLDQPVTGRFAGQEHRFPVRVYFEDTDLSGIVYHANYLRFMERARSDMLRCAGIDQRAAFEAGEGAYAVRHMDLDFVAPAKLDDALLVVSRVSRVRAAAVDIQQRVMRGDAILLDATVEAVFVAPSGRPRRQPKDWVAAFTPLITKGK</sequence>
<keyword evidence="2" id="KW-0378">Hydrolase</keyword>
<proteinExistence type="inferred from homology"/>
<keyword evidence="5" id="KW-1185">Reference proteome</keyword>
<reference evidence="4 5" key="1">
    <citation type="submission" date="2023-09" db="EMBL/GenBank/DDBJ databases">
        <authorList>
            <person name="Rey-Velasco X."/>
        </authorList>
    </citation>
    <scope>NUCLEOTIDE SEQUENCE [LARGE SCALE GENOMIC DNA]</scope>
    <source>
        <strain evidence="4 5">W311</strain>
    </source>
</reference>
<evidence type="ECO:0000259" key="3">
    <source>
        <dbReference type="Pfam" id="PF03061"/>
    </source>
</evidence>
<feature type="domain" description="Thioesterase" evidence="3">
    <location>
        <begin position="32"/>
        <end position="112"/>
    </location>
</feature>
<dbReference type="InterPro" id="IPR014166">
    <property type="entry name" value="Tol-Pal_acyl-CoA_thioesterase"/>
</dbReference>
<evidence type="ECO:0000313" key="5">
    <source>
        <dbReference type="Proteomes" id="UP001302249"/>
    </source>
</evidence>
<dbReference type="CDD" id="cd00586">
    <property type="entry name" value="4HBT"/>
    <property type="match status" value="1"/>
</dbReference>
<dbReference type="InterPro" id="IPR006684">
    <property type="entry name" value="YbgC/YbaW"/>
</dbReference>
<dbReference type="NCBIfam" id="TIGR02799">
    <property type="entry name" value="thio_ybgC"/>
    <property type="match status" value="1"/>
</dbReference>
<organism evidence="4 5">
    <name type="scientific">Stakelama saccharophila</name>
    <dbReference type="NCBI Taxonomy" id="3075605"/>
    <lineage>
        <taxon>Bacteria</taxon>
        <taxon>Pseudomonadati</taxon>
        <taxon>Pseudomonadota</taxon>
        <taxon>Alphaproteobacteria</taxon>
        <taxon>Sphingomonadales</taxon>
        <taxon>Sphingomonadaceae</taxon>
        <taxon>Stakelama</taxon>
    </lineage>
</organism>
<dbReference type="Gene3D" id="3.10.129.10">
    <property type="entry name" value="Hotdog Thioesterase"/>
    <property type="match status" value="1"/>
</dbReference>
<comment type="similarity">
    <text evidence="1">Belongs to the 4-hydroxybenzoyl-CoA thioesterase family.</text>
</comment>
<dbReference type="PIRSF" id="PIRSF003230">
    <property type="entry name" value="YbgC"/>
    <property type="match status" value="1"/>
</dbReference>
<dbReference type="PROSITE" id="PS01328">
    <property type="entry name" value="4HBCOA_THIOESTERASE"/>
    <property type="match status" value="1"/>
</dbReference>
<dbReference type="InterPro" id="IPR050563">
    <property type="entry name" value="4-hydroxybenzoyl-CoA_TE"/>
</dbReference>